<dbReference type="EMBL" id="QFVR01000018">
    <property type="protein sequence ID" value="PWI24641.1"/>
    <property type="molecule type" value="Genomic_DNA"/>
</dbReference>
<feature type="signal peptide" evidence="1">
    <location>
        <begin position="1"/>
        <end position="22"/>
    </location>
</feature>
<dbReference type="Pfam" id="PF13115">
    <property type="entry name" value="YtkA"/>
    <property type="match status" value="1"/>
</dbReference>
<accession>A0A2U3AJK0</accession>
<gene>
    <name evidence="3" type="ORF">DEX24_12500</name>
</gene>
<organism evidence="3 4">
    <name type="scientific">Kurthia sibirica</name>
    <dbReference type="NCBI Taxonomy" id="202750"/>
    <lineage>
        <taxon>Bacteria</taxon>
        <taxon>Bacillati</taxon>
        <taxon>Bacillota</taxon>
        <taxon>Bacilli</taxon>
        <taxon>Bacillales</taxon>
        <taxon>Caryophanaceae</taxon>
        <taxon>Kurthia</taxon>
    </lineage>
</organism>
<feature type="chain" id="PRO_5015649998" description="YtkA-like domain-containing protein" evidence="1">
    <location>
        <begin position="23"/>
        <end position="140"/>
    </location>
</feature>
<dbReference type="Proteomes" id="UP000245938">
    <property type="component" value="Unassembled WGS sequence"/>
</dbReference>
<name>A0A2U3AJK0_9BACL</name>
<keyword evidence="1" id="KW-0732">Signal</keyword>
<protein>
    <recommendedName>
        <fullName evidence="2">YtkA-like domain-containing protein</fullName>
    </recommendedName>
</protein>
<dbReference type="InterPro" id="IPR032693">
    <property type="entry name" value="YtkA-like_dom"/>
</dbReference>
<comment type="caution">
    <text evidence="3">The sequence shown here is derived from an EMBL/GenBank/DDBJ whole genome shotgun (WGS) entry which is preliminary data.</text>
</comment>
<keyword evidence="4" id="KW-1185">Reference proteome</keyword>
<dbReference type="RefSeq" id="WP_109306746.1">
    <property type="nucleotide sequence ID" value="NZ_BJUF01000009.1"/>
</dbReference>
<evidence type="ECO:0000313" key="3">
    <source>
        <dbReference type="EMBL" id="PWI24641.1"/>
    </source>
</evidence>
<dbReference type="OrthoDB" id="2679563at2"/>
<feature type="domain" description="YtkA-like" evidence="2">
    <location>
        <begin position="32"/>
        <end position="104"/>
    </location>
</feature>
<evidence type="ECO:0000256" key="1">
    <source>
        <dbReference type="SAM" id="SignalP"/>
    </source>
</evidence>
<dbReference type="AlphaFoldDB" id="A0A2U3AJK0"/>
<reference evidence="3 4" key="1">
    <citation type="submission" date="2018-05" db="EMBL/GenBank/DDBJ databases">
        <title>Kurthia sibirica genome sequence.</title>
        <authorList>
            <person name="Maclea K.S."/>
            <person name="Goen A.E."/>
        </authorList>
    </citation>
    <scope>NUCLEOTIDE SEQUENCE [LARGE SCALE GENOMIC DNA]</scope>
    <source>
        <strain evidence="3 4">ATCC 49154</strain>
    </source>
</reference>
<dbReference type="PROSITE" id="PS51257">
    <property type="entry name" value="PROKAR_LIPOPROTEIN"/>
    <property type="match status" value="1"/>
</dbReference>
<proteinExistence type="predicted"/>
<sequence>MKKWLFSSMVIVLMLFATGCGKAENANANKPLQEVKVVFLTAENVKATTTLQLSVKVTQGKNNIDDAAMMDFEVWQSGDRKKSQMISGTHRGDGVYEATVKVKNNAVYYAFAHTEASGLHVMPKQKFIIGKPNMAKVKKD</sequence>
<evidence type="ECO:0000259" key="2">
    <source>
        <dbReference type="Pfam" id="PF13115"/>
    </source>
</evidence>
<evidence type="ECO:0000313" key="4">
    <source>
        <dbReference type="Proteomes" id="UP000245938"/>
    </source>
</evidence>